<evidence type="ECO:0000313" key="1">
    <source>
        <dbReference type="EMBL" id="KUG16862.1"/>
    </source>
</evidence>
<protein>
    <submittedName>
        <fullName evidence="1">Uncharacterized protein</fullName>
    </submittedName>
</protein>
<gene>
    <name evidence="1" type="ORF">ASZ90_013495</name>
</gene>
<accession>A0A0W8F7W0</accession>
<dbReference type="AlphaFoldDB" id="A0A0W8F7W0"/>
<dbReference type="EMBL" id="LNQE01001478">
    <property type="protein sequence ID" value="KUG16862.1"/>
    <property type="molecule type" value="Genomic_DNA"/>
</dbReference>
<sequence>MRKLHFSKGRNAALPLHASGMEGCLPLDLLTCLLYGKR</sequence>
<name>A0A0W8F7W0_9ZZZZ</name>
<reference evidence="1" key="1">
    <citation type="journal article" date="2015" name="Proc. Natl. Acad. Sci. U.S.A.">
        <title>Networks of energetic and metabolic interactions define dynamics in microbial communities.</title>
        <authorList>
            <person name="Embree M."/>
            <person name="Liu J.K."/>
            <person name="Al-Bassam M.M."/>
            <person name="Zengler K."/>
        </authorList>
    </citation>
    <scope>NUCLEOTIDE SEQUENCE</scope>
</reference>
<organism evidence="1">
    <name type="scientific">hydrocarbon metagenome</name>
    <dbReference type="NCBI Taxonomy" id="938273"/>
    <lineage>
        <taxon>unclassified sequences</taxon>
        <taxon>metagenomes</taxon>
        <taxon>ecological metagenomes</taxon>
    </lineage>
</organism>
<proteinExistence type="predicted"/>
<comment type="caution">
    <text evidence="1">The sequence shown here is derived from an EMBL/GenBank/DDBJ whole genome shotgun (WGS) entry which is preliminary data.</text>
</comment>